<feature type="transmembrane region" description="Helical" evidence="1">
    <location>
        <begin position="131"/>
        <end position="152"/>
    </location>
</feature>
<dbReference type="Gene3D" id="1.20.1250.20">
    <property type="entry name" value="MFS general substrate transporter like domains"/>
    <property type="match status" value="1"/>
</dbReference>
<keyword evidence="3" id="KW-1185">Reference proteome</keyword>
<evidence type="ECO:0000313" key="3">
    <source>
        <dbReference type="Proteomes" id="UP000236161"/>
    </source>
</evidence>
<dbReference type="GO" id="GO:0015098">
    <property type="term" value="F:molybdate ion transmembrane transporter activity"/>
    <property type="evidence" value="ECO:0007669"/>
    <property type="project" value="InterPro"/>
</dbReference>
<dbReference type="OrthoDB" id="263957at2759"/>
<feature type="transmembrane region" description="Helical" evidence="1">
    <location>
        <begin position="346"/>
        <end position="365"/>
    </location>
</feature>
<proteinExistence type="predicted"/>
<protein>
    <recommendedName>
        <fullName evidence="4">Molybdate-anion transporter</fullName>
    </recommendedName>
</protein>
<reference evidence="2 3" key="1">
    <citation type="journal article" date="2017" name="Nature">
        <title>The Apostasia genome and the evolution of orchids.</title>
        <authorList>
            <person name="Zhang G.Q."/>
            <person name="Liu K.W."/>
            <person name="Li Z."/>
            <person name="Lohaus R."/>
            <person name="Hsiao Y.Y."/>
            <person name="Niu S.C."/>
            <person name="Wang J.Y."/>
            <person name="Lin Y.C."/>
            <person name="Xu Q."/>
            <person name="Chen L.J."/>
            <person name="Yoshida K."/>
            <person name="Fujiwara S."/>
            <person name="Wang Z.W."/>
            <person name="Zhang Y.Q."/>
            <person name="Mitsuda N."/>
            <person name="Wang M."/>
            <person name="Liu G.H."/>
            <person name="Pecoraro L."/>
            <person name="Huang H.X."/>
            <person name="Xiao X.J."/>
            <person name="Lin M."/>
            <person name="Wu X.Y."/>
            <person name="Wu W.L."/>
            <person name="Chen Y.Y."/>
            <person name="Chang S.B."/>
            <person name="Sakamoto S."/>
            <person name="Ohme-Takagi M."/>
            <person name="Yagi M."/>
            <person name="Zeng S.J."/>
            <person name="Shen C.Y."/>
            <person name="Yeh C.M."/>
            <person name="Luo Y.B."/>
            <person name="Tsai W.C."/>
            <person name="Van de Peer Y."/>
            <person name="Liu Z.J."/>
        </authorList>
    </citation>
    <scope>NUCLEOTIDE SEQUENCE [LARGE SCALE GENOMIC DNA]</scope>
    <source>
        <strain evidence="3">cv. Shenzhen</strain>
        <tissue evidence="2">Stem</tissue>
    </source>
</reference>
<sequence>MAVVIEREEWRLSPFSYVFLFACCFFSMFFLPYFSRGGGGAATRATTTASALFDIGPTAPFLRFQRSFLLLYSLASGGAFHNPVRFPFRIASVYRLPKQYVRISVDGFMEGLETVLRESEFTHHATSREQMVLALSAGTGVALVLGFFTGILSDVIGPRKICFCFCFLHLLVGVLKSVTKQPSVFLTSTCISLASTLFSFCFETLMVTEHEKQGHRMDLLSDSFWLMTLFESSSFVGSQGLANLLTKDLQKGFLSPSAPTALLAIISIFYMRKECNGNHQISTFGSYRKSFSGHILSVLLALQADGREVQLSHIYPCFLGSRMFGSTVFSWFLNSASPLHIEDLDYLPVTFATAGLVLSVVAYDYQALLLKLI</sequence>
<dbReference type="EMBL" id="KZ453102">
    <property type="protein sequence ID" value="PKA47682.1"/>
    <property type="molecule type" value="Genomic_DNA"/>
</dbReference>
<evidence type="ECO:0000313" key="2">
    <source>
        <dbReference type="EMBL" id="PKA47682.1"/>
    </source>
</evidence>
<dbReference type="STRING" id="1088818.A0A2H9ZWN9"/>
<accession>A0A2H9ZWN9</accession>
<dbReference type="InterPro" id="IPR036259">
    <property type="entry name" value="MFS_trans_sf"/>
</dbReference>
<feature type="transmembrane region" description="Helical" evidence="1">
    <location>
        <begin position="12"/>
        <end position="34"/>
    </location>
</feature>
<dbReference type="PANTHER" id="PTHR23516:SF2">
    <property type="entry name" value="MOLYBDATE-ANION TRANSPORTER"/>
    <property type="match status" value="1"/>
</dbReference>
<organism evidence="2 3">
    <name type="scientific">Apostasia shenzhenica</name>
    <dbReference type="NCBI Taxonomy" id="1088818"/>
    <lineage>
        <taxon>Eukaryota</taxon>
        <taxon>Viridiplantae</taxon>
        <taxon>Streptophyta</taxon>
        <taxon>Embryophyta</taxon>
        <taxon>Tracheophyta</taxon>
        <taxon>Spermatophyta</taxon>
        <taxon>Magnoliopsida</taxon>
        <taxon>Liliopsida</taxon>
        <taxon>Asparagales</taxon>
        <taxon>Orchidaceae</taxon>
        <taxon>Apostasioideae</taxon>
        <taxon>Apostasia</taxon>
    </lineage>
</organism>
<dbReference type="Proteomes" id="UP000236161">
    <property type="component" value="Unassembled WGS sequence"/>
</dbReference>
<dbReference type="Pfam" id="PF05631">
    <property type="entry name" value="MFS_5"/>
    <property type="match status" value="1"/>
</dbReference>
<dbReference type="GO" id="GO:0016020">
    <property type="term" value="C:membrane"/>
    <property type="evidence" value="ECO:0007669"/>
    <property type="project" value="InterPro"/>
</dbReference>
<name>A0A2H9ZWN9_9ASPA</name>
<dbReference type="AlphaFoldDB" id="A0A2H9ZWN9"/>
<dbReference type="PROSITE" id="PS51257">
    <property type="entry name" value="PROKAR_LIPOPROTEIN"/>
    <property type="match status" value="1"/>
</dbReference>
<dbReference type="InterPro" id="IPR008509">
    <property type="entry name" value="MOT2/MFSD5"/>
</dbReference>
<gene>
    <name evidence="2" type="ORF">AXF42_Ash014459</name>
</gene>
<feature type="transmembrane region" description="Helical" evidence="1">
    <location>
        <begin position="161"/>
        <end position="178"/>
    </location>
</feature>
<keyword evidence="1" id="KW-1133">Transmembrane helix</keyword>
<feature type="transmembrane region" description="Helical" evidence="1">
    <location>
        <begin position="253"/>
        <end position="271"/>
    </location>
</feature>
<dbReference type="PANTHER" id="PTHR23516">
    <property type="entry name" value="SAM (S-ADENOSYL METHIONINE) TRANSPORTER"/>
    <property type="match status" value="1"/>
</dbReference>
<feature type="transmembrane region" description="Helical" evidence="1">
    <location>
        <begin position="314"/>
        <end position="334"/>
    </location>
</feature>
<evidence type="ECO:0008006" key="4">
    <source>
        <dbReference type="Google" id="ProtNLM"/>
    </source>
</evidence>
<evidence type="ECO:0000256" key="1">
    <source>
        <dbReference type="SAM" id="Phobius"/>
    </source>
</evidence>
<dbReference type="SUPFAM" id="SSF103473">
    <property type="entry name" value="MFS general substrate transporter"/>
    <property type="match status" value="1"/>
</dbReference>
<keyword evidence="1" id="KW-0472">Membrane</keyword>
<keyword evidence="1" id="KW-0812">Transmembrane</keyword>
<feature type="transmembrane region" description="Helical" evidence="1">
    <location>
        <begin position="184"/>
        <end position="202"/>
    </location>
</feature>